<dbReference type="Proteomes" id="UP000799779">
    <property type="component" value="Unassembled WGS sequence"/>
</dbReference>
<name>A0A6A5WYZ1_9PLEO</name>
<gene>
    <name evidence="1" type="ORF">P154DRAFT_518008</name>
</gene>
<evidence type="ECO:0008006" key="3">
    <source>
        <dbReference type="Google" id="ProtNLM"/>
    </source>
</evidence>
<evidence type="ECO:0000313" key="2">
    <source>
        <dbReference type="Proteomes" id="UP000799779"/>
    </source>
</evidence>
<proteinExistence type="predicted"/>
<protein>
    <recommendedName>
        <fullName evidence="3">DUF4188 domain-containing protein</fullName>
    </recommendedName>
</protein>
<dbReference type="InterPro" id="IPR025444">
    <property type="entry name" value="Monooxy_af470"/>
</dbReference>
<dbReference type="AlphaFoldDB" id="A0A6A5WYZ1"/>
<accession>A0A6A5WYZ1</accession>
<dbReference type="Pfam" id="PF13826">
    <property type="entry name" value="Monooxy_af470-like"/>
    <property type="match status" value="1"/>
</dbReference>
<dbReference type="EMBL" id="ML977560">
    <property type="protein sequence ID" value="KAF2006388.1"/>
    <property type="molecule type" value="Genomic_DNA"/>
</dbReference>
<organism evidence="1 2">
    <name type="scientific">Amniculicola lignicola CBS 123094</name>
    <dbReference type="NCBI Taxonomy" id="1392246"/>
    <lineage>
        <taxon>Eukaryota</taxon>
        <taxon>Fungi</taxon>
        <taxon>Dikarya</taxon>
        <taxon>Ascomycota</taxon>
        <taxon>Pezizomycotina</taxon>
        <taxon>Dothideomycetes</taxon>
        <taxon>Pleosporomycetidae</taxon>
        <taxon>Pleosporales</taxon>
        <taxon>Amniculicolaceae</taxon>
        <taxon>Amniculicola</taxon>
    </lineage>
</organism>
<evidence type="ECO:0000313" key="1">
    <source>
        <dbReference type="EMBL" id="KAF2006388.1"/>
    </source>
</evidence>
<reference evidence="1" key="1">
    <citation type="journal article" date="2020" name="Stud. Mycol.">
        <title>101 Dothideomycetes genomes: a test case for predicting lifestyles and emergence of pathogens.</title>
        <authorList>
            <person name="Haridas S."/>
            <person name="Albert R."/>
            <person name="Binder M."/>
            <person name="Bloem J."/>
            <person name="Labutti K."/>
            <person name="Salamov A."/>
            <person name="Andreopoulos B."/>
            <person name="Baker S."/>
            <person name="Barry K."/>
            <person name="Bills G."/>
            <person name="Bluhm B."/>
            <person name="Cannon C."/>
            <person name="Castanera R."/>
            <person name="Culley D."/>
            <person name="Daum C."/>
            <person name="Ezra D."/>
            <person name="Gonzalez J."/>
            <person name="Henrissat B."/>
            <person name="Kuo A."/>
            <person name="Liang C."/>
            <person name="Lipzen A."/>
            <person name="Lutzoni F."/>
            <person name="Magnuson J."/>
            <person name="Mondo S."/>
            <person name="Nolan M."/>
            <person name="Ohm R."/>
            <person name="Pangilinan J."/>
            <person name="Park H.-J."/>
            <person name="Ramirez L."/>
            <person name="Alfaro M."/>
            <person name="Sun H."/>
            <person name="Tritt A."/>
            <person name="Yoshinaga Y."/>
            <person name="Zwiers L.-H."/>
            <person name="Turgeon B."/>
            <person name="Goodwin S."/>
            <person name="Spatafora J."/>
            <person name="Crous P."/>
            <person name="Grigoriev I."/>
        </authorList>
    </citation>
    <scope>NUCLEOTIDE SEQUENCE</scope>
    <source>
        <strain evidence="1">CBS 123094</strain>
    </source>
</reference>
<sequence>MSFHYVRNKLHEFHQQWYDLIEKSDFSITTFLAFGAVLQLLSFTLLPPRVSLLVPLTWLGYRIIISAFRTRDVGKSCFTDVVKGMHITQMPESSDGIVVFILGARFNHPFGKLAPGMVGLDIDYKPLWREAEKNREKWGFLGRTMTLVDTSDNEGTTNIWISYWKDVKGLHSFATCAEHRVVWDGYKGGKYPYIGIFHELYHVPKGSMEAIYGDFPKYGLGAVKFPRSGTKDQGEVEEVLVQNWKGSNSYARMRRTK</sequence>
<keyword evidence="2" id="KW-1185">Reference proteome</keyword>
<dbReference type="OrthoDB" id="3202396at2759"/>